<evidence type="ECO:0008006" key="2">
    <source>
        <dbReference type="Google" id="ProtNLM"/>
    </source>
</evidence>
<reference evidence="1" key="1">
    <citation type="journal article" date="2017" name="J. Phycol.">
        <title>Analysis of chloroplast genomes and a supermatrix inform reclassification of the Rhodomelaceae (Rhodophyta).</title>
        <authorList>
            <person name="Diaz-Tapia P."/>
            <person name="Maggs C.A."/>
            <person name="West J.A."/>
            <person name="Verbruggen H."/>
        </authorList>
    </citation>
    <scope>NUCLEOTIDE SEQUENCE</scope>
    <source>
        <strain evidence="1">PD1388</strain>
    </source>
</reference>
<dbReference type="AlphaFoldDB" id="A0A1Z1MNA6"/>
<accession>A0A1Z1MNA6</accession>
<geneLocation type="chloroplast" evidence="1"/>
<gene>
    <name evidence="1" type="primary">ycf80</name>
</gene>
<keyword evidence="1" id="KW-0150">Chloroplast</keyword>
<evidence type="ECO:0000313" key="1">
    <source>
        <dbReference type="EMBL" id="ARW67406.1"/>
    </source>
</evidence>
<organism evidence="1">
    <name type="scientific">Thaumatella adunca</name>
    <dbReference type="NCBI Taxonomy" id="2006976"/>
    <lineage>
        <taxon>Eukaryota</taxon>
        <taxon>Rhodophyta</taxon>
        <taxon>Florideophyceae</taxon>
        <taxon>Rhodymeniophycidae</taxon>
        <taxon>Ceramiales</taxon>
        <taxon>Rhodomelaceae</taxon>
        <taxon>Thaumatella</taxon>
    </lineage>
</organism>
<dbReference type="EMBL" id="MF101447">
    <property type="protein sequence ID" value="ARW67406.1"/>
    <property type="molecule type" value="Genomic_DNA"/>
</dbReference>
<dbReference type="RefSeq" id="YP_009398220.1">
    <property type="nucleotide sequence ID" value="NC_035291.1"/>
</dbReference>
<sequence>MIESNFTLFYTILQKYCKNEQPLTLQINQEQKNYKNISNLMNFKFNRSSCIFISNSKVFTAKVPSKLLENKMNNKLVIRNLWQKMINRYLQETIFLSKSNSLSNNYISKLKTLGLSVYEGNEYKNFLYKFSKDLLNGKIQLYMNKTDNLYTSLLVNKNNIYLRYKWFKFPNFSIFNFNNHRHKISDVFKLNQKHLNSTSLPLFMLVNNNHEIILSESYDQLFKSRKLFNLYARFTNKDINAKKSYIGLVFVNPQDALEYKEYIKNKYINSTRLNKVSYVITNMNLYYKLIKSVNNCVEFRLVPDLKEVGDLTYAYKYYKNLSFDNNQNYGNTYFQGQPIYLIQSTYARNKNKKYIKKIDYFYSFKQKKSSFKYKAVFLNYETAISAWQKFVEKNIDYNLPVKPNLSVSNLETFIQEPYYKKNHSKIIFLPSLRTYDIIKNYLQSNLQNKSNLKYWIVNKSVYFQTLCYRIIWSLTSRQPLNW</sequence>
<protein>
    <recommendedName>
        <fullName evidence="2">Ycf80</fullName>
    </recommendedName>
</protein>
<name>A0A1Z1MNA6_9FLOR</name>
<dbReference type="GeneID" id="33360716"/>
<keyword evidence="1" id="KW-0934">Plastid</keyword>
<proteinExistence type="predicted"/>